<dbReference type="InterPro" id="IPR015421">
    <property type="entry name" value="PyrdxlP-dep_Trfase_major"/>
</dbReference>
<dbReference type="Pfam" id="PF00282">
    <property type="entry name" value="Pyridoxal_deC"/>
    <property type="match status" value="1"/>
</dbReference>
<evidence type="ECO:0000256" key="2">
    <source>
        <dbReference type="ARBA" id="ARBA00009533"/>
    </source>
</evidence>
<evidence type="ECO:0000256" key="3">
    <source>
        <dbReference type="ARBA" id="ARBA00011738"/>
    </source>
</evidence>
<dbReference type="Ensembl" id="ENSCAFT00030046785.1">
    <property type="protein sequence ID" value="ENSCAFP00030040891.1"/>
    <property type="gene ID" value="ENSCAFG00030025343.1"/>
</dbReference>
<evidence type="ECO:0000256" key="7">
    <source>
        <dbReference type="RuleBase" id="RU000382"/>
    </source>
</evidence>
<feature type="compositionally biased region" description="Low complexity" evidence="8">
    <location>
        <begin position="107"/>
        <end position="130"/>
    </location>
</feature>
<evidence type="ECO:0000256" key="8">
    <source>
        <dbReference type="SAM" id="MobiDB-lite"/>
    </source>
</evidence>
<keyword evidence="6 7" id="KW-0456">Lyase</keyword>
<evidence type="ECO:0000256" key="5">
    <source>
        <dbReference type="ARBA" id="ARBA00022898"/>
    </source>
</evidence>
<keyword evidence="4" id="KW-0210">Decarboxylase</keyword>
<protein>
    <recommendedName>
        <fullName evidence="11">Cysteine sulfinic acid decarboxylase</fullName>
    </recommendedName>
</protein>
<organism evidence="9 10">
    <name type="scientific">Canis lupus familiaris</name>
    <name type="common">Dog</name>
    <name type="synonym">Canis familiaris</name>
    <dbReference type="NCBI Taxonomy" id="9615"/>
    <lineage>
        <taxon>Eukaryota</taxon>
        <taxon>Metazoa</taxon>
        <taxon>Chordata</taxon>
        <taxon>Craniata</taxon>
        <taxon>Vertebrata</taxon>
        <taxon>Euteleostomi</taxon>
        <taxon>Mammalia</taxon>
        <taxon>Eutheria</taxon>
        <taxon>Laurasiatheria</taxon>
        <taxon>Carnivora</taxon>
        <taxon>Caniformia</taxon>
        <taxon>Canidae</taxon>
        <taxon>Canis</taxon>
    </lineage>
</organism>
<accession>A0A8C0PIW7</accession>
<dbReference type="Gene3D" id="3.90.1150.170">
    <property type="match status" value="1"/>
</dbReference>
<sequence length="364" mass="37910">MADSKPLCSRDGDPMAAEALLRDVFGIIVDEVIRKGTSASEKVCEWKEPEELKQLLDLELRNQGEASEQILARCRAVIRYSVKTCGCRAAGGSGLGAARAQLRLLPQATRASSTSSSRGGTRTRWRGASSPRASTPASECPGPGPHPASAGSAAGTSVFLLIPSGPFLPAFAGLLTPVFPPCPSLAPGRQLVLPGCPPSCPPQPGLGSPPSARPASCPSPGRYTYEIAPVFVLMEEEVLKKLRALVGWSSGDGVFCPGGSISNMYAVNLARYQRYPDCKQRGLRALPPLALFTSKEVGGGSGLPRAPDSTVRPLSLPAPTCCQGQPASGRKCFLPTRGLSQCSVPLAFCVGSKGTSAAPFLLPV</sequence>
<name>A0A8C0PIW7_CANLF</name>
<dbReference type="SUPFAM" id="SSF53383">
    <property type="entry name" value="PLP-dependent transferases"/>
    <property type="match status" value="1"/>
</dbReference>
<reference evidence="9" key="1">
    <citation type="submission" date="2019-03" db="EMBL/GenBank/DDBJ databases">
        <authorList>
            <person name="Warren W.C."/>
            <person name="Johnson G.S."/>
        </authorList>
    </citation>
    <scope>NUCLEOTIDE SEQUENCE [LARGE SCALE GENOMIC DNA]</scope>
    <source>
        <strain evidence="9">Basenji</strain>
    </source>
</reference>
<reference evidence="9" key="2">
    <citation type="submission" date="2025-08" db="UniProtKB">
        <authorList>
            <consortium name="Ensembl"/>
        </authorList>
    </citation>
    <scope>IDENTIFICATION</scope>
</reference>
<feature type="region of interest" description="Disordered" evidence="8">
    <location>
        <begin position="107"/>
        <end position="149"/>
    </location>
</feature>
<evidence type="ECO:0000256" key="6">
    <source>
        <dbReference type="ARBA" id="ARBA00023239"/>
    </source>
</evidence>
<comment type="cofactor">
    <cofactor evidence="1 7">
        <name>pyridoxal 5'-phosphate</name>
        <dbReference type="ChEBI" id="CHEBI:597326"/>
    </cofactor>
</comment>
<keyword evidence="5 7" id="KW-0663">Pyridoxal phosphate</keyword>
<dbReference type="Proteomes" id="UP000694429">
    <property type="component" value="Chromosome 27"/>
</dbReference>
<evidence type="ECO:0000313" key="9">
    <source>
        <dbReference type="Ensembl" id="ENSCAFP00030040891.1"/>
    </source>
</evidence>
<dbReference type="InterPro" id="IPR015424">
    <property type="entry name" value="PyrdxlP-dep_Trfase"/>
</dbReference>
<dbReference type="InterPro" id="IPR002129">
    <property type="entry name" value="PyrdxlP-dep_de-COase"/>
</dbReference>
<dbReference type="GO" id="GO:0030170">
    <property type="term" value="F:pyridoxal phosphate binding"/>
    <property type="evidence" value="ECO:0007669"/>
    <property type="project" value="InterPro"/>
</dbReference>
<evidence type="ECO:0008006" key="11">
    <source>
        <dbReference type="Google" id="ProtNLM"/>
    </source>
</evidence>
<evidence type="ECO:0000313" key="10">
    <source>
        <dbReference type="Proteomes" id="UP000694429"/>
    </source>
</evidence>
<evidence type="ECO:0000256" key="4">
    <source>
        <dbReference type="ARBA" id="ARBA00022793"/>
    </source>
</evidence>
<dbReference type="PANTHER" id="PTHR45677">
    <property type="entry name" value="GLUTAMATE DECARBOXYLASE-RELATED"/>
    <property type="match status" value="1"/>
</dbReference>
<dbReference type="GO" id="GO:0019752">
    <property type="term" value="P:carboxylic acid metabolic process"/>
    <property type="evidence" value="ECO:0007669"/>
    <property type="project" value="InterPro"/>
</dbReference>
<comment type="subunit">
    <text evidence="3">Homodimer.</text>
</comment>
<proteinExistence type="inferred from homology"/>
<comment type="similarity">
    <text evidence="2 7">Belongs to the group II decarboxylase family.</text>
</comment>
<dbReference type="AlphaFoldDB" id="A0A8C0PIW7"/>
<evidence type="ECO:0000256" key="1">
    <source>
        <dbReference type="ARBA" id="ARBA00001933"/>
    </source>
</evidence>
<dbReference type="GO" id="GO:0016831">
    <property type="term" value="F:carboxy-lyase activity"/>
    <property type="evidence" value="ECO:0007669"/>
    <property type="project" value="UniProtKB-KW"/>
</dbReference>
<dbReference type="Gene3D" id="3.40.640.10">
    <property type="entry name" value="Type I PLP-dependent aspartate aminotransferase-like (Major domain)"/>
    <property type="match status" value="1"/>
</dbReference>
<dbReference type="PANTHER" id="PTHR45677:SF8">
    <property type="entry name" value="CYSTEINE SULFINIC ACID DECARBOXYLASE"/>
    <property type="match status" value="1"/>
</dbReference>